<evidence type="ECO:0000256" key="2">
    <source>
        <dbReference type="ARBA" id="ARBA00022771"/>
    </source>
</evidence>
<dbReference type="GO" id="GO:0005634">
    <property type="term" value="C:nucleus"/>
    <property type="evidence" value="ECO:0007669"/>
    <property type="project" value="TreeGrafter"/>
</dbReference>
<dbReference type="Pfam" id="PF00628">
    <property type="entry name" value="PHD"/>
    <property type="match status" value="1"/>
</dbReference>
<evidence type="ECO:0000259" key="5">
    <source>
        <dbReference type="SMART" id="SM00249"/>
    </source>
</evidence>
<dbReference type="InterPro" id="IPR001965">
    <property type="entry name" value="Znf_PHD"/>
</dbReference>
<dbReference type="PANTHER" id="PTHR46309">
    <property type="entry name" value="PHD FINGER PROTEIN 12"/>
    <property type="match status" value="1"/>
</dbReference>
<dbReference type="PANTHER" id="PTHR46309:SF10">
    <property type="entry name" value="PHD ZINC FINGER PROTEIN"/>
    <property type="match status" value="1"/>
</dbReference>
<keyword evidence="7" id="KW-1185">Reference proteome</keyword>
<dbReference type="GO" id="GO:0006357">
    <property type="term" value="P:regulation of transcription by RNA polymerase II"/>
    <property type="evidence" value="ECO:0007669"/>
    <property type="project" value="TreeGrafter"/>
</dbReference>
<keyword evidence="1" id="KW-0479">Metal-binding</keyword>
<dbReference type="InterPro" id="IPR013083">
    <property type="entry name" value="Znf_RING/FYVE/PHD"/>
</dbReference>
<evidence type="ECO:0000256" key="3">
    <source>
        <dbReference type="ARBA" id="ARBA00022833"/>
    </source>
</evidence>
<feature type="region of interest" description="Disordered" evidence="4">
    <location>
        <begin position="1"/>
        <end position="30"/>
    </location>
</feature>
<dbReference type="Gene3D" id="3.30.40.10">
    <property type="entry name" value="Zinc/RING finger domain, C3HC4 (zinc finger)"/>
    <property type="match status" value="1"/>
</dbReference>
<dbReference type="STRING" id="667725.A0A0L0FFK8"/>
<dbReference type="OrthoDB" id="1020771at2759"/>
<dbReference type="GO" id="GO:0008270">
    <property type="term" value="F:zinc ion binding"/>
    <property type="evidence" value="ECO:0007669"/>
    <property type="project" value="UniProtKB-KW"/>
</dbReference>
<proteinExistence type="predicted"/>
<name>A0A0L0FFK8_9EUKA</name>
<dbReference type="RefSeq" id="XP_014149456.1">
    <property type="nucleotide sequence ID" value="XM_014293981.1"/>
</dbReference>
<protein>
    <recommendedName>
        <fullName evidence="5">Zinc finger PHD-type domain-containing protein</fullName>
    </recommendedName>
</protein>
<sequence length="113" mass="12587">MPAAMETKNASKHTEVDAMQIGSTNDERKELKAGDDYENFDHCQACGLDGELVLCDSCPNAFHPVCLGYDDVEAFDLAMKEQPQEYSGEFSCEHHVCAICRKTTVEAGNFLYR</sequence>
<dbReference type="GO" id="GO:0003714">
    <property type="term" value="F:transcription corepressor activity"/>
    <property type="evidence" value="ECO:0007669"/>
    <property type="project" value="InterPro"/>
</dbReference>
<dbReference type="EMBL" id="KQ243553">
    <property type="protein sequence ID" value="KNC75554.1"/>
    <property type="molecule type" value="Genomic_DNA"/>
</dbReference>
<dbReference type="SUPFAM" id="SSF57903">
    <property type="entry name" value="FYVE/PHD zinc finger"/>
    <property type="match status" value="1"/>
</dbReference>
<keyword evidence="3" id="KW-0862">Zinc</keyword>
<gene>
    <name evidence="6" type="ORF">SARC_11924</name>
</gene>
<dbReference type="GeneID" id="25912428"/>
<dbReference type="SMART" id="SM00249">
    <property type="entry name" value="PHD"/>
    <property type="match status" value="1"/>
</dbReference>
<evidence type="ECO:0000256" key="1">
    <source>
        <dbReference type="ARBA" id="ARBA00022723"/>
    </source>
</evidence>
<evidence type="ECO:0000313" key="6">
    <source>
        <dbReference type="EMBL" id="KNC75554.1"/>
    </source>
</evidence>
<dbReference type="Proteomes" id="UP000054560">
    <property type="component" value="Unassembled WGS sequence"/>
</dbReference>
<dbReference type="AlphaFoldDB" id="A0A0L0FFK8"/>
<evidence type="ECO:0000256" key="4">
    <source>
        <dbReference type="SAM" id="MobiDB-lite"/>
    </source>
</evidence>
<keyword evidence="2" id="KW-0863">Zinc-finger</keyword>
<reference evidence="6 7" key="1">
    <citation type="submission" date="2011-02" db="EMBL/GenBank/DDBJ databases">
        <title>The Genome Sequence of Sphaeroforma arctica JP610.</title>
        <authorList>
            <consortium name="The Broad Institute Genome Sequencing Platform"/>
            <person name="Russ C."/>
            <person name="Cuomo C."/>
            <person name="Young S.K."/>
            <person name="Zeng Q."/>
            <person name="Gargeya S."/>
            <person name="Alvarado L."/>
            <person name="Berlin A."/>
            <person name="Chapman S.B."/>
            <person name="Chen Z."/>
            <person name="Freedman E."/>
            <person name="Gellesch M."/>
            <person name="Goldberg J."/>
            <person name="Griggs A."/>
            <person name="Gujja S."/>
            <person name="Heilman E."/>
            <person name="Heiman D."/>
            <person name="Howarth C."/>
            <person name="Mehta T."/>
            <person name="Neiman D."/>
            <person name="Pearson M."/>
            <person name="Roberts A."/>
            <person name="Saif S."/>
            <person name="Shea T."/>
            <person name="Shenoy N."/>
            <person name="Sisk P."/>
            <person name="Stolte C."/>
            <person name="Sykes S."/>
            <person name="White J."/>
            <person name="Yandava C."/>
            <person name="Burger G."/>
            <person name="Gray M.W."/>
            <person name="Holland P.W.H."/>
            <person name="King N."/>
            <person name="Lang F.B.F."/>
            <person name="Roger A.J."/>
            <person name="Ruiz-Trillo I."/>
            <person name="Haas B."/>
            <person name="Nusbaum C."/>
            <person name="Birren B."/>
        </authorList>
    </citation>
    <scope>NUCLEOTIDE SEQUENCE [LARGE SCALE GENOMIC DNA]</scope>
    <source>
        <strain evidence="6 7">JP610</strain>
    </source>
</reference>
<feature type="domain" description="Zinc finger PHD-type" evidence="5">
    <location>
        <begin position="42"/>
        <end position="96"/>
    </location>
</feature>
<evidence type="ECO:0000313" key="7">
    <source>
        <dbReference type="Proteomes" id="UP000054560"/>
    </source>
</evidence>
<accession>A0A0L0FFK8</accession>
<dbReference type="InterPro" id="IPR042163">
    <property type="entry name" value="PHF12"/>
</dbReference>
<dbReference type="InterPro" id="IPR011011">
    <property type="entry name" value="Znf_FYVE_PHD"/>
</dbReference>
<dbReference type="InterPro" id="IPR019787">
    <property type="entry name" value="Znf_PHD-finger"/>
</dbReference>
<organism evidence="6 7">
    <name type="scientific">Sphaeroforma arctica JP610</name>
    <dbReference type="NCBI Taxonomy" id="667725"/>
    <lineage>
        <taxon>Eukaryota</taxon>
        <taxon>Ichthyosporea</taxon>
        <taxon>Ichthyophonida</taxon>
        <taxon>Sphaeroforma</taxon>
    </lineage>
</organism>